<dbReference type="InterPro" id="IPR057670">
    <property type="entry name" value="SH3_retrovirus"/>
</dbReference>
<dbReference type="PANTHER" id="PTHR42648">
    <property type="entry name" value="TRANSPOSASE, PUTATIVE-RELATED"/>
    <property type="match status" value="1"/>
</dbReference>
<accession>A0A803NU16</accession>
<sequence>MPSKGTKPSTKSDTPEALPVSAEAPLVLPKNNLLPLNLRLDRSNYTFWPSLVLAAARAYNLDGYILGNTPPLVQTLTRQSISDEDLALYVLGCLESDHGVRLQQFSAFTLNNVQANLANLSIKHNNRGRGYRGSYRRGRGASSNRGGRGNRLVCQLCGHVGHIAQKCYHHFDITFNGAQTPGASSSIASTNNPQANISESAILEESPAYLINRLPTFILQNVSPFEKLYKQKPDYNHLKVFGCSCFPFLTPYNTHKVAFRSSKCLFLGYNNTQKGYWCLHPSGRVYVA</sequence>
<dbReference type="Pfam" id="PF25597">
    <property type="entry name" value="SH3_retrovirus"/>
    <property type="match status" value="1"/>
</dbReference>
<evidence type="ECO:0000313" key="3">
    <source>
        <dbReference type="Proteomes" id="UP000596661"/>
    </source>
</evidence>
<dbReference type="GO" id="GO:0008270">
    <property type="term" value="F:zinc ion binding"/>
    <property type="evidence" value="ECO:0007669"/>
    <property type="project" value="InterPro"/>
</dbReference>
<feature type="domain" description="Retroviral polymerase SH3-like" evidence="1">
    <location>
        <begin position="243"/>
        <end position="287"/>
    </location>
</feature>
<dbReference type="Proteomes" id="UP000596661">
    <property type="component" value="Chromosome 2"/>
</dbReference>
<organism evidence="2 3">
    <name type="scientific">Cannabis sativa</name>
    <name type="common">Hemp</name>
    <name type="synonym">Marijuana</name>
    <dbReference type="NCBI Taxonomy" id="3483"/>
    <lineage>
        <taxon>Eukaryota</taxon>
        <taxon>Viridiplantae</taxon>
        <taxon>Streptophyta</taxon>
        <taxon>Embryophyta</taxon>
        <taxon>Tracheophyta</taxon>
        <taxon>Spermatophyta</taxon>
        <taxon>Magnoliopsida</taxon>
        <taxon>eudicotyledons</taxon>
        <taxon>Gunneridae</taxon>
        <taxon>Pentapetalae</taxon>
        <taxon>rosids</taxon>
        <taxon>fabids</taxon>
        <taxon>Rosales</taxon>
        <taxon>Cannabaceae</taxon>
        <taxon>Cannabis</taxon>
    </lineage>
</organism>
<keyword evidence="3" id="KW-1185">Reference proteome</keyword>
<dbReference type="EMBL" id="UZAU01000205">
    <property type="status" value="NOT_ANNOTATED_CDS"/>
    <property type="molecule type" value="Genomic_DNA"/>
</dbReference>
<reference evidence="2" key="1">
    <citation type="submission" date="2018-11" db="EMBL/GenBank/DDBJ databases">
        <authorList>
            <person name="Grassa J C."/>
        </authorList>
    </citation>
    <scope>NUCLEOTIDE SEQUENCE [LARGE SCALE GENOMIC DNA]</scope>
</reference>
<dbReference type="Gramene" id="evm.model.02.1541">
    <property type="protein sequence ID" value="cds.evm.model.02.1541"/>
    <property type="gene ID" value="evm.TU.02.1541"/>
</dbReference>
<proteinExistence type="predicted"/>
<evidence type="ECO:0000259" key="1">
    <source>
        <dbReference type="Pfam" id="PF25597"/>
    </source>
</evidence>
<dbReference type="AlphaFoldDB" id="A0A803NU16"/>
<dbReference type="PANTHER" id="PTHR42648:SF26">
    <property type="entry name" value="INTEGRASE CATALYTIC DOMAIN-CONTAINING PROTEIN"/>
    <property type="match status" value="1"/>
</dbReference>
<dbReference type="InterPro" id="IPR036875">
    <property type="entry name" value="Znf_CCHC_sf"/>
</dbReference>
<dbReference type="GO" id="GO:0003676">
    <property type="term" value="F:nucleic acid binding"/>
    <property type="evidence" value="ECO:0007669"/>
    <property type="project" value="InterPro"/>
</dbReference>
<protein>
    <recommendedName>
        <fullName evidence="1">Retroviral polymerase SH3-like domain-containing protein</fullName>
    </recommendedName>
</protein>
<evidence type="ECO:0000313" key="2">
    <source>
        <dbReference type="EnsemblPlants" id="cds.evm.model.02.1541"/>
    </source>
</evidence>
<dbReference type="InterPro" id="IPR039537">
    <property type="entry name" value="Retrotran_Ty1/copia-like"/>
</dbReference>
<name>A0A803NU16_CANSA</name>
<dbReference type="SUPFAM" id="SSF57756">
    <property type="entry name" value="Retrovirus zinc finger-like domains"/>
    <property type="match status" value="1"/>
</dbReference>
<reference evidence="2" key="2">
    <citation type="submission" date="2021-03" db="UniProtKB">
        <authorList>
            <consortium name="EnsemblPlants"/>
        </authorList>
    </citation>
    <scope>IDENTIFICATION</scope>
</reference>
<dbReference type="EnsemblPlants" id="evm.model.02.1541">
    <property type="protein sequence ID" value="cds.evm.model.02.1541"/>
    <property type="gene ID" value="evm.TU.02.1541"/>
</dbReference>